<accession>A0A4V1KJT7</accession>
<dbReference type="RefSeq" id="WP_128775511.1">
    <property type="nucleotide sequence ID" value="NZ_RYFI01000001.1"/>
</dbReference>
<feature type="transmembrane region" description="Helical" evidence="1">
    <location>
        <begin position="20"/>
        <end position="40"/>
    </location>
</feature>
<keyword evidence="1" id="KW-0812">Transmembrane</keyword>
<evidence type="ECO:0000313" key="3">
    <source>
        <dbReference type="Proteomes" id="UP000289708"/>
    </source>
</evidence>
<evidence type="ECO:0000313" key="2">
    <source>
        <dbReference type="EMBL" id="RXF75332.1"/>
    </source>
</evidence>
<keyword evidence="1" id="KW-1133">Transmembrane helix</keyword>
<dbReference type="OrthoDB" id="7933732at2"/>
<keyword evidence="1" id="KW-0472">Membrane</keyword>
<proteinExistence type="predicted"/>
<dbReference type="EMBL" id="RYFI01000001">
    <property type="protein sequence ID" value="RXF75332.1"/>
    <property type="molecule type" value="Genomic_DNA"/>
</dbReference>
<evidence type="ECO:0000256" key="1">
    <source>
        <dbReference type="SAM" id="Phobius"/>
    </source>
</evidence>
<reference evidence="2 3" key="1">
    <citation type="submission" date="2018-12" db="EMBL/GenBank/DDBJ databases">
        <title>bacterium Hansschlegelia zhihuaiae S113.</title>
        <authorList>
            <person name="He J."/>
        </authorList>
    </citation>
    <scope>NUCLEOTIDE SEQUENCE [LARGE SCALE GENOMIC DNA]</scope>
    <source>
        <strain evidence="2 3">S 113</strain>
    </source>
</reference>
<protein>
    <submittedName>
        <fullName evidence="2">Uncharacterized protein</fullName>
    </submittedName>
</protein>
<dbReference type="AlphaFoldDB" id="A0A4V1KJT7"/>
<dbReference type="Proteomes" id="UP000289708">
    <property type="component" value="Unassembled WGS sequence"/>
</dbReference>
<organism evidence="2 3">
    <name type="scientific">Hansschlegelia zhihuaiae</name>
    <dbReference type="NCBI Taxonomy" id="405005"/>
    <lineage>
        <taxon>Bacteria</taxon>
        <taxon>Pseudomonadati</taxon>
        <taxon>Pseudomonadota</taxon>
        <taxon>Alphaproteobacteria</taxon>
        <taxon>Hyphomicrobiales</taxon>
        <taxon>Methylopilaceae</taxon>
        <taxon>Hansschlegelia</taxon>
    </lineage>
</organism>
<name>A0A4V1KJT7_9HYPH</name>
<sequence>MSTGVTSLANLAEMGAVYPFAGFEWLFTLIAAAFLVYFLVSQIKMEQGDIAHELEAPGAEVALAPAE</sequence>
<gene>
    <name evidence="2" type="ORF">EK403_00235</name>
</gene>
<keyword evidence="3" id="KW-1185">Reference proteome</keyword>
<comment type="caution">
    <text evidence="2">The sequence shown here is derived from an EMBL/GenBank/DDBJ whole genome shotgun (WGS) entry which is preliminary data.</text>
</comment>